<sequence length="338" mass="37459">KWVRSLIGLKKPSPGEPEKVGGNKGKKWKLWRSSSDGALAANNNSGPYPTEADQSEVSSQILDGEMAAAVAALAKASPKDFMVIRREWAAVRIQTIFRSFLAKRALRALRSLVRLQAIVRGRLVRKQAAVTLKCMQSLVRLQARIRAQSAESAAAVSRPEYRTLLDPAIVSEEGWCDSPGTVEHVKSKIQLKQEGVIKRERAMAYAFSQQKFQQLRKSPAKPSHNKAPSGINWLERWMATKPWESRLMDERSPLQSSDPGSYSSLSERDSSRTTRRNKTSSRVPMSCQILRSSSEPFSESSPCDLSTTSNSSTTTTNSETPEKKPPGYMSMTSSIKAK</sequence>
<dbReference type="InterPro" id="IPR000048">
    <property type="entry name" value="IQ_motif_EF-hand-BS"/>
</dbReference>
<dbReference type="PANTHER" id="PTHR32295">
    <property type="entry name" value="IQ-DOMAIN 5-RELATED"/>
    <property type="match status" value="1"/>
</dbReference>
<comment type="similarity">
    <text evidence="2">Belongs to the IQD family.</text>
</comment>
<keyword evidence="1" id="KW-0112">Calmodulin-binding</keyword>
<evidence type="ECO:0008006" key="6">
    <source>
        <dbReference type="Google" id="ProtNLM"/>
    </source>
</evidence>
<dbReference type="GO" id="GO:0005516">
    <property type="term" value="F:calmodulin binding"/>
    <property type="evidence" value="ECO:0007669"/>
    <property type="project" value="UniProtKB-KW"/>
</dbReference>
<name>S8C9I7_9LAMI</name>
<feature type="compositionally biased region" description="Low complexity" evidence="3">
    <location>
        <begin position="292"/>
        <end position="319"/>
    </location>
</feature>
<feature type="non-terminal residue" evidence="4">
    <location>
        <position position="1"/>
    </location>
</feature>
<comment type="caution">
    <text evidence="4">The sequence shown here is derived from an EMBL/GenBank/DDBJ whole genome shotgun (WGS) entry which is preliminary data.</text>
</comment>
<proteinExistence type="inferred from homology"/>
<gene>
    <name evidence="4" type="ORF">M569_13785</name>
</gene>
<dbReference type="Pfam" id="PF00612">
    <property type="entry name" value="IQ"/>
    <property type="match status" value="2"/>
</dbReference>
<evidence type="ECO:0000256" key="2">
    <source>
        <dbReference type="ARBA" id="ARBA00024341"/>
    </source>
</evidence>
<evidence type="ECO:0000256" key="3">
    <source>
        <dbReference type="SAM" id="MobiDB-lite"/>
    </source>
</evidence>
<protein>
    <recommendedName>
        <fullName evidence="6">DUF4005 domain-containing protein</fullName>
    </recommendedName>
</protein>
<feature type="non-terminal residue" evidence="4">
    <location>
        <position position="338"/>
    </location>
</feature>
<dbReference type="EMBL" id="AUSU01007148">
    <property type="protein sequence ID" value="EPS61016.1"/>
    <property type="molecule type" value="Genomic_DNA"/>
</dbReference>
<feature type="region of interest" description="Disordered" evidence="3">
    <location>
        <begin position="249"/>
        <end position="338"/>
    </location>
</feature>
<dbReference type="AlphaFoldDB" id="S8C9I7"/>
<dbReference type="Gene3D" id="1.20.5.190">
    <property type="match status" value="1"/>
</dbReference>
<dbReference type="OrthoDB" id="671489at2759"/>
<dbReference type="PANTHER" id="PTHR32295:SF126">
    <property type="entry name" value="PROTEIN IQ-DOMAIN 8"/>
    <property type="match status" value="1"/>
</dbReference>
<dbReference type="Proteomes" id="UP000015453">
    <property type="component" value="Unassembled WGS sequence"/>
</dbReference>
<dbReference type="PROSITE" id="PS50096">
    <property type="entry name" value="IQ"/>
    <property type="match status" value="2"/>
</dbReference>
<accession>S8C9I7</accession>
<evidence type="ECO:0000313" key="4">
    <source>
        <dbReference type="EMBL" id="EPS61016.1"/>
    </source>
</evidence>
<organism evidence="4 5">
    <name type="scientific">Genlisea aurea</name>
    <dbReference type="NCBI Taxonomy" id="192259"/>
    <lineage>
        <taxon>Eukaryota</taxon>
        <taxon>Viridiplantae</taxon>
        <taxon>Streptophyta</taxon>
        <taxon>Embryophyta</taxon>
        <taxon>Tracheophyta</taxon>
        <taxon>Spermatophyta</taxon>
        <taxon>Magnoliopsida</taxon>
        <taxon>eudicotyledons</taxon>
        <taxon>Gunneridae</taxon>
        <taxon>Pentapetalae</taxon>
        <taxon>asterids</taxon>
        <taxon>lamiids</taxon>
        <taxon>Lamiales</taxon>
        <taxon>Lentibulariaceae</taxon>
        <taxon>Genlisea</taxon>
    </lineage>
</organism>
<evidence type="ECO:0000256" key="1">
    <source>
        <dbReference type="ARBA" id="ARBA00022860"/>
    </source>
</evidence>
<evidence type="ECO:0000313" key="5">
    <source>
        <dbReference type="Proteomes" id="UP000015453"/>
    </source>
</evidence>
<keyword evidence="5" id="KW-1185">Reference proteome</keyword>
<reference evidence="4 5" key="1">
    <citation type="journal article" date="2013" name="BMC Genomics">
        <title>The miniature genome of a carnivorous plant Genlisea aurea contains a low number of genes and short non-coding sequences.</title>
        <authorList>
            <person name="Leushkin E.V."/>
            <person name="Sutormin R.A."/>
            <person name="Nabieva E.R."/>
            <person name="Penin A.A."/>
            <person name="Kondrashov A.S."/>
            <person name="Logacheva M.D."/>
        </authorList>
    </citation>
    <scope>NUCLEOTIDE SEQUENCE [LARGE SCALE GENOMIC DNA]</scope>
</reference>